<accession>A0A098LJY6</accession>
<organism evidence="1 2">
    <name type="scientific">Sporocytophaga myxococcoides</name>
    <dbReference type="NCBI Taxonomy" id="153721"/>
    <lineage>
        <taxon>Bacteria</taxon>
        <taxon>Pseudomonadati</taxon>
        <taxon>Bacteroidota</taxon>
        <taxon>Cytophagia</taxon>
        <taxon>Cytophagales</taxon>
        <taxon>Cytophagaceae</taxon>
        <taxon>Sporocytophaga</taxon>
    </lineage>
</organism>
<keyword evidence="2" id="KW-1185">Reference proteome</keyword>
<dbReference type="RefSeq" id="WP_156140789.1">
    <property type="nucleotide sequence ID" value="NZ_BBLT01000012.1"/>
</dbReference>
<evidence type="ECO:0000313" key="1">
    <source>
        <dbReference type="EMBL" id="GAL87281.1"/>
    </source>
</evidence>
<reference evidence="1 2" key="1">
    <citation type="submission" date="2014-09" db="EMBL/GenBank/DDBJ databases">
        <title>Sporocytophaga myxococcoides PG-01 genome sequencing.</title>
        <authorList>
            <person name="Liu L."/>
            <person name="Gao P.J."/>
            <person name="Chen G.J."/>
            <person name="Wang L.S."/>
        </authorList>
    </citation>
    <scope>NUCLEOTIDE SEQUENCE [LARGE SCALE GENOMIC DNA]</scope>
    <source>
        <strain evidence="1 2">PG-01</strain>
    </source>
</reference>
<dbReference type="AlphaFoldDB" id="A0A098LJY6"/>
<evidence type="ECO:0000313" key="2">
    <source>
        <dbReference type="Proteomes" id="UP000030185"/>
    </source>
</evidence>
<proteinExistence type="predicted"/>
<dbReference type="OrthoDB" id="747472at2"/>
<dbReference type="EMBL" id="BBLT01000012">
    <property type="protein sequence ID" value="GAL87281.1"/>
    <property type="molecule type" value="Genomic_DNA"/>
</dbReference>
<sequence length="268" mass="31106">MKKDKITLKFTLLVILIILLNFQSKATSTLDSLKAEINKDLKWFNNTRDHELVDSIIMDDLEERLKKNLLKLLTFKEMANLNLKEFPNLKLDASTNDSLKIRFYSFGYLSGATGYEYKTTIIQWQNKNGKLFSYAISSKIGGTIGQISKLKPNLYLLRAQDSSTTNLYVIQFKGDFLILNYPAFIRSPNIKLDHMDITFNPKTQTLLIASYPEVGLNTYDLLQSMRYHSETNPSYKKIITMFENFFNNCKDEYNCSLRLKFTGLKFIE</sequence>
<gene>
    <name evidence="1" type="ORF">MYP_4511</name>
</gene>
<dbReference type="Proteomes" id="UP000030185">
    <property type="component" value="Unassembled WGS sequence"/>
</dbReference>
<protein>
    <submittedName>
        <fullName evidence="1">Uncharacterized protein</fullName>
    </submittedName>
</protein>
<name>A0A098LJY6_9BACT</name>
<comment type="caution">
    <text evidence="1">The sequence shown here is derived from an EMBL/GenBank/DDBJ whole genome shotgun (WGS) entry which is preliminary data.</text>
</comment>